<dbReference type="Gene3D" id="3.40.50.1110">
    <property type="entry name" value="SGNH hydrolase"/>
    <property type="match status" value="1"/>
</dbReference>
<dbReference type="SUPFAM" id="SSF52266">
    <property type="entry name" value="SGNH hydrolase"/>
    <property type="match status" value="1"/>
</dbReference>
<proteinExistence type="predicted"/>
<keyword evidence="2" id="KW-1185">Reference proteome</keyword>
<dbReference type="EMBL" id="VOGC01000007">
    <property type="protein sequence ID" value="MQN02123.1"/>
    <property type="molecule type" value="Genomic_DNA"/>
</dbReference>
<evidence type="ECO:0000313" key="1">
    <source>
        <dbReference type="EMBL" id="MQN02123.1"/>
    </source>
</evidence>
<keyword evidence="1" id="KW-0378">Hydrolase</keyword>
<protein>
    <submittedName>
        <fullName evidence="1">SGNH/GDSL hydrolase family protein</fullName>
    </submittedName>
</protein>
<comment type="caution">
    <text evidence="1">The sequence shown here is derived from an EMBL/GenBank/DDBJ whole genome shotgun (WGS) entry which is preliminary data.</text>
</comment>
<sequence>MDNSKNKIKQAAVFLLILFLLFYIPGRIMTPKLMTDLELSNWRNGTIPKVLSEPDNSIDLLVIGDSESYTSIDTRFLKNKYGIRAYDAGQAAATVSQSYEILENSLKRQRPVVVLYETNSLYRKQPDPKSASAVITDTLYDIFPLLKYHSSWKSPFIQKHKQVYRGFTIDKRVKPYLGGNYMGKDDIPYKNKKIGQLNVEYLRKMKALSESKGARFIMYSAPSPKNYDYRKHKNLTKLAKREKIPYIDMNLYDRDMKMDWKSDTRDQGDHLNVYGARKATRFLGEYLVNKFPLIANIKHSSRSRRT</sequence>
<dbReference type="GO" id="GO:0016787">
    <property type="term" value="F:hydrolase activity"/>
    <property type="evidence" value="ECO:0007669"/>
    <property type="project" value="UniProtKB-KW"/>
</dbReference>
<accession>A0A6N7J204</accession>
<dbReference type="AlphaFoldDB" id="A0A6N7J204"/>
<evidence type="ECO:0000313" key="2">
    <source>
        <dbReference type="Proteomes" id="UP000460257"/>
    </source>
</evidence>
<organism evidence="1 2">
    <name type="scientific">Candidatus Weimeria bifida</name>
    <dbReference type="NCBI Taxonomy" id="2599074"/>
    <lineage>
        <taxon>Bacteria</taxon>
        <taxon>Bacillati</taxon>
        <taxon>Bacillota</taxon>
        <taxon>Clostridia</taxon>
        <taxon>Lachnospirales</taxon>
        <taxon>Lachnospiraceae</taxon>
        <taxon>Candidatus Weimeria</taxon>
    </lineage>
</organism>
<name>A0A6N7J204_9FIRM</name>
<reference evidence="1" key="1">
    <citation type="journal article" date="2020" name="Appl. Environ. Microbiol.">
        <title>Medium-Chain Fatty Acid Synthesis by 'Candidatus Weimeria bifida' gen. nov., sp. nov., and 'Candidatus Pseudoramibacter fermentans' sp. nov.</title>
        <authorList>
            <person name="Scarborough M.J."/>
            <person name="Myers K.S."/>
            <person name="Donohue T.J."/>
            <person name="Noguera D.R."/>
        </authorList>
    </citation>
    <scope>NUCLEOTIDE SEQUENCE</scope>
    <source>
        <strain evidence="1">LCO1.1</strain>
    </source>
</reference>
<dbReference type="Proteomes" id="UP000460257">
    <property type="component" value="Unassembled WGS sequence"/>
</dbReference>
<dbReference type="InterPro" id="IPR036514">
    <property type="entry name" value="SGNH_hydro_sf"/>
</dbReference>
<gene>
    <name evidence="1" type="ORF">FRC54_09535</name>
</gene>